<feature type="compositionally biased region" description="Polar residues" evidence="1">
    <location>
        <begin position="95"/>
        <end position="113"/>
    </location>
</feature>
<dbReference type="GeneID" id="38784305"/>
<accession>A0A401GYZ9</accession>
<name>A0A401GYZ9_9APHY</name>
<evidence type="ECO:0000256" key="1">
    <source>
        <dbReference type="SAM" id="MobiDB-lite"/>
    </source>
</evidence>
<evidence type="ECO:0000313" key="3">
    <source>
        <dbReference type="Proteomes" id="UP000287166"/>
    </source>
</evidence>
<feature type="compositionally biased region" description="Basic and acidic residues" evidence="1">
    <location>
        <begin position="132"/>
        <end position="147"/>
    </location>
</feature>
<keyword evidence="3" id="KW-1185">Reference proteome</keyword>
<organism evidence="2 3">
    <name type="scientific">Sparassis crispa</name>
    <dbReference type="NCBI Taxonomy" id="139825"/>
    <lineage>
        <taxon>Eukaryota</taxon>
        <taxon>Fungi</taxon>
        <taxon>Dikarya</taxon>
        <taxon>Basidiomycota</taxon>
        <taxon>Agaricomycotina</taxon>
        <taxon>Agaricomycetes</taxon>
        <taxon>Polyporales</taxon>
        <taxon>Sparassidaceae</taxon>
        <taxon>Sparassis</taxon>
    </lineage>
</organism>
<dbReference type="AlphaFoldDB" id="A0A401GYZ9"/>
<proteinExistence type="predicted"/>
<feature type="region of interest" description="Disordered" evidence="1">
    <location>
        <begin position="78"/>
        <end position="147"/>
    </location>
</feature>
<feature type="compositionally biased region" description="Acidic residues" evidence="1">
    <location>
        <begin position="117"/>
        <end position="131"/>
    </location>
</feature>
<dbReference type="EMBL" id="BFAD01000011">
    <property type="protein sequence ID" value="GBE87388.1"/>
    <property type="molecule type" value="Genomic_DNA"/>
</dbReference>
<dbReference type="RefSeq" id="XP_027618301.1">
    <property type="nucleotide sequence ID" value="XM_027762500.1"/>
</dbReference>
<gene>
    <name evidence="2" type="ORF">SCP_1100630</name>
</gene>
<protein>
    <submittedName>
        <fullName evidence="2">Uncharacterized protein</fullName>
    </submittedName>
</protein>
<comment type="caution">
    <text evidence="2">The sequence shown here is derived from an EMBL/GenBank/DDBJ whole genome shotgun (WGS) entry which is preliminary data.</text>
</comment>
<dbReference type="InParanoid" id="A0A401GYZ9"/>
<evidence type="ECO:0000313" key="2">
    <source>
        <dbReference type="EMBL" id="GBE87388.1"/>
    </source>
</evidence>
<sequence>MHVDRADGPPSFIDTRPTAFIFLSHFDPADIPATPPLSCSPSPEYMPSSPVYVPSSPILSSSSSPPLSACACMHEADCHAMPMHPPGSHARRSSPDSYNGDDNLSGLISVSHGNDSSDSESDMDLEDDTDDNDNHLQSEYEREDLMHERVEEILVEVMRDITEEVVEYNTTF</sequence>
<dbReference type="Proteomes" id="UP000287166">
    <property type="component" value="Unassembled WGS sequence"/>
</dbReference>
<reference evidence="2 3" key="1">
    <citation type="journal article" date="2018" name="Sci. Rep.">
        <title>Genome sequence of the cauliflower mushroom Sparassis crispa (Hanabiratake) and its association with beneficial usage.</title>
        <authorList>
            <person name="Kiyama R."/>
            <person name="Furutani Y."/>
            <person name="Kawaguchi K."/>
            <person name="Nakanishi T."/>
        </authorList>
    </citation>
    <scope>NUCLEOTIDE SEQUENCE [LARGE SCALE GENOMIC DNA]</scope>
</reference>